<proteinExistence type="predicted"/>
<keyword evidence="1" id="KW-0175">Coiled coil</keyword>
<dbReference type="RefSeq" id="WP_160927005.1">
    <property type="nucleotide sequence ID" value="NZ_WWEU01000001.1"/>
</dbReference>
<evidence type="ECO:0000313" key="2">
    <source>
        <dbReference type="EMBL" id="MYM58295.1"/>
    </source>
</evidence>
<dbReference type="EMBL" id="WWEU01000001">
    <property type="protein sequence ID" value="MYM58295.1"/>
    <property type="molecule type" value="Genomic_DNA"/>
</dbReference>
<dbReference type="Proteomes" id="UP000478571">
    <property type="component" value="Unassembled WGS sequence"/>
</dbReference>
<name>A0A6L8LR89_9VIBR</name>
<dbReference type="AlphaFoldDB" id="A0A6L8LR89"/>
<reference evidence="2 3" key="1">
    <citation type="submission" date="2020-01" db="EMBL/GenBank/DDBJ databases">
        <title>Draft Genome Sequence of Vibrio sp. strain OCN044, Isolated from a Healthy Coral at Palmyra Atoll.</title>
        <authorList>
            <person name="Videau P."/>
            <person name="Loughran R."/>
            <person name="Esquivel A."/>
            <person name="Deadmond M."/>
            <person name="Paddock B.E."/>
            <person name="Saw J.H."/>
            <person name="Ushijima B."/>
        </authorList>
    </citation>
    <scope>NUCLEOTIDE SEQUENCE [LARGE SCALE GENOMIC DNA]</scope>
    <source>
        <strain evidence="2 3">OCN044</strain>
    </source>
</reference>
<feature type="coiled-coil region" evidence="1">
    <location>
        <begin position="150"/>
        <end position="184"/>
    </location>
</feature>
<evidence type="ECO:0000313" key="3">
    <source>
        <dbReference type="Proteomes" id="UP000478571"/>
    </source>
</evidence>
<keyword evidence="3" id="KW-1185">Reference proteome</keyword>
<gene>
    <name evidence="2" type="ORF">GTG28_03595</name>
</gene>
<organism evidence="2 3">
    <name type="scientific">Vibrio tetraodonis subsp. pristinus</name>
    <dbReference type="NCBI Taxonomy" id="2695891"/>
    <lineage>
        <taxon>Bacteria</taxon>
        <taxon>Pseudomonadati</taxon>
        <taxon>Pseudomonadota</taxon>
        <taxon>Gammaproteobacteria</taxon>
        <taxon>Vibrionales</taxon>
        <taxon>Vibrionaceae</taxon>
        <taxon>Vibrio</taxon>
    </lineage>
</organism>
<accession>A0A6L8LR89</accession>
<evidence type="ECO:0000256" key="1">
    <source>
        <dbReference type="SAM" id="Coils"/>
    </source>
</evidence>
<protein>
    <submittedName>
        <fullName evidence="2">Uncharacterized protein</fullName>
    </submittedName>
</protein>
<sequence length="184" mass="20790">MIRALGIALIIIFLCIAGWGYQWLFIDVKQQEQLLVGSMKRSTIDSQLDKTSVYSSATSLNQPQTENSNQLINQLQSSYVDPKQARLLSDKELSSEFSAISESIENSGLLNDINTNVLNEREMDMTVKLFKQHDILGTEIIRRKVQSLDKERLAEELGELEGNLQSIEEIISEAESLIREIEGN</sequence>
<comment type="caution">
    <text evidence="2">The sequence shown here is derived from an EMBL/GenBank/DDBJ whole genome shotgun (WGS) entry which is preliminary data.</text>
</comment>